<gene>
    <name evidence="6" type="ORF">A6A05_11525</name>
</gene>
<dbReference type="Gene3D" id="2.60.40.790">
    <property type="match status" value="1"/>
</dbReference>
<sequence>MRAFDLSPLFRSTIGFDHLSRMLDAAGRLDDQTLAYPPYNIEKLDDDHYRITMAVAGFAEADLDVTVTNHTLVITGKNRHEEKPAEYLHRGIAGRSFERRFELADTILVDGAALVNGLLHVDLKREIPESAKPRSIPIEMKERPRLIESPPAEDKAA</sequence>
<evidence type="ECO:0000256" key="2">
    <source>
        <dbReference type="PROSITE-ProRule" id="PRU00285"/>
    </source>
</evidence>
<evidence type="ECO:0000256" key="4">
    <source>
        <dbReference type="SAM" id="MobiDB-lite"/>
    </source>
</evidence>
<dbReference type="InterPro" id="IPR002068">
    <property type="entry name" value="A-crystallin/Hsp20_dom"/>
</dbReference>
<dbReference type="Pfam" id="PF00011">
    <property type="entry name" value="HSP20"/>
    <property type="match status" value="1"/>
</dbReference>
<dbReference type="OrthoDB" id="9810618at2"/>
<dbReference type="EMBL" id="LWQU01000134">
    <property type="protein sequence ID" value="OAN50891.1"/>
    <property type="molecule type" value="Genomic_DNA"/>
</dbReference>
<comment type="caution">
    <text evidence="6">The sequence shown here is derived from an EMBL/GenBank/DDBJ whole genome shotgun (WGS) entry which is preliminary data.</text>
</comment>
<proteinExistence type="inferred from homology"/>
<dbReference type="PROSITE" id="PS01031">
    <property type="entry name" value="SHSP"/>
    <property type="match status" value="1"/>
</dbReference>
<evidence type="ECO:0000313" key="7">
    <source>
        <dbReference type="Proteomes" id="UP000078543"/>
    </source>
</evidence>
<organism evidence="6 7">
    <name type="scientific">Magnetospirillum moscoviense</name>
    <dbReference type="NCBI Taxonomy" id="1437059"/>
    <lineage>
        <taxon>Bacteria</taxon>
        <taxon>Pseudomonadati</taxon>
        <taxon>Pseudomonadota</taxon>
        <taxon>Alphaproteobacteria</taxon>
        <taxon>Rhodospirillales</taxon>
        <taxon>Rhodospirillaceae</taxon>
        <taxon>Magnetospirillum</taxon>
    </lineage>
</organism>
<dbReference type="Proteomes" id="UP000078543">
    <property type="component" value="Unassembled WGS sequence"/>
</dbReference>
<feature type="region of interest" description="Disordered" evidence="4">
    <location>
        <begin position="134"/>
        <end position="157"/>
    </location>
</feature>
<evidence type="ECO:0000256" key="1">
    <source>
        <dbReference type="ARBA" id="ARBA00023016"/>
    </source>
</evidence>
<keyword evidence="1" id="KW-0346">Stress response</keyword>
<evidence type="ECO:0000256" key="3">
    <source>
        <dbReference type="RuleBase" id="RU003616"/>
    </source>
</evidence>
<accession>A0A178MQJ2</accession>
<name>A0A178MQJ2_9PROT</name>
<evidence type="ECO:0000313" key="6">
    <source>
        <dbReference type="EMBL" id="OAN50891.1"/>
    </source>
</evidence>
<dbReference type="PANTHER" id="PTHR47062">
    <property type="match status" value="1"/>
</dbReference>
<protein>
    <submittedName>
        <fullName evidence="6">Heat-shock protein</fullName>
    </submittedName>
</protein>
<dbReference type="CDD" id="cd06470">
    <property type="entry name" value="ACD_IbpA-B_like"/>
    <property type="match status" value="1"/>
</dbReference>
<keyword evidence="7" id="KW-1185">Reference proteome</keyword>
<evidence type="ECO:0000259" key="5">
    <source>
        <dbReference type="PROSITE" id="PS01031"/>
    </source>
</evidence>
<dbReference type="PANTHER" id="PTHR47062:SF1">
    <property type="entry name" value="SMALL HEAT SHOCK PROTEIN IBPA"/>
    <property type="match status" value="1"/>
</dbReference>
<dbReference type="AlphaFoldDB" id="A0A178MQJ2"/>
<feature type="domain" description="SHSP" evidence="5">
    <location>
        <begin position="30"/>
        <end position="141"/>
    </location>
</feature>
<dbReference type="InterPro" id="IPR008978">
    <property type="entry name" value="HSP20-like_chaperone"/>
</dbReference>
<dbReference type="InterPro" id="IPR037913">
    <property type="entry name" value="ACD_IbpA/B"/>
</dbReference>
<dbReference type="STRING" id="1437059.A6A05_11525"/>
<feature type="compositionally biased region" description="Basic and acidic residues" evidence="4">
    <location>
        <begin position="139"/>
        <end position="157"/>
    </location>
</feature>
<dbReference type="RefSeq" id="WP_068499843.1">
    <property type="nucleotide sequence ID" value="NZ_LWQU01000134.1"/>
</dbReference>
<comment type="similarity">
    <text evidence="2 3">Belongs to the small heat shock protein (HSP20) family.</text>
</comment>
<reference evidence="6 7" key="1">
    <citation type="submission" date="2016-04" db="EMBL/GenBank/DDBJ databases">
        <title>Draft genome sequence of freshwater magnetotactic bacteria Magnetospirillum marisnigri SP-1 and Magnetospirillum moscoviense BB-1.</title>
        <authorList>
            <person name="Koziaeva V."/>
            <person name="Dziuba M.V."/>
            <person name="Ivanov T.M."/>
            <person name="Kuznetsov B."/>
            <person name="Grouzdev D.S."/>
        </authorList>
    </citation>
    <scope>NUCLEOTIDE SEQUENCE [LARGE SCALE GENOMIC DNA]</scope>
    <source>
        <strain evidence="6 7">BB-1</strain>
    </source>
</reference>
<dbReference type="SUPFAM" id="SSF49764">
    <property type="entry name" value="HSP20-like chaperones"/>
    <property type="match status" value="1"/>
</dbReference>